<organism evidence="2 3">
    <name type="scientific">Bodo saltans</name>
    <name type="common">Flagellated protozoan</name>
    <dbReference type="NCBI Taxonomy" id="75058"/>
    <lineage>
        <taxon>Eukaryota</taxon>
        <taxon>Discoba</taxon>
        <taxon>Euglenozoa</taxon>
        <taxon>Kinetoplastea</taxon>
        <taxon>Metakinetoplastina</taxon>
        <taxon>Eubodonida</taxon>
        <taxon>Bodonidae</taxon>
        <taxon>Bodo</taxon>
    </lineage>
</organism>
<name>A0A0S4IJU1_BODSA</name>
<dbReference type="AlphaFoldDB" id="A0A0S4IJU1"/>
<keyword evidence="3" id="KW-1185">Reference proteome</keyword>
<dbReference type="EMBL" id="CYKH01000217">
    <property type="protein sequence ID" value="CUE94180.1"/>
    <property type="molecule type" value="Genomic_DNA"/>
</dbReference>
<sequence>MFFAKFASTAATTSTSKLAALYQRCHASTTTISSQSQTASGSSAPIQDDEIFWAIQQPIFLEDLEHGHAGAHRLINTNLDLLLEVVYSRLEASVGRPEAINHNNSLDGNSRPAATTKDDDSDSAVATPGDNSSSYTTTPRCGSVSPRMGWLSHLIRQQNTAEVVSLAADSAGGYDVEQVSVAALRALCGRSAATPRKPQSVFEYTPTQQTPWGDLRTTRNDEVDRRTVSEFVASGSADAWVSALESIALHALDVVLHPPPPRDGASQSTSSSISKELTPREALQWVVMLLEIFALIMADLLEVTHLRQSPPNHGLHAEVVERTLSHCIRILVQLVSNTARSFPTDVHNRTQLGTESMSPDERKSDAAAQAQQFCADPFLRFATALRKQVFHTHEMTMSINTLALLCCDCSSLLEAVTDILQLLACRHQHSSRVLGVVLQASLPPRHTQCDTGYCVPSPEEDHNAVVVLLRHILSVSFVSRFPPGSVGESHMCRFLESFSAENVRRVSVGMFGLARRWTDVVCGVDDHGKGMSLLQELYGLNTAEGAVGAIKGAASPSPTGHRPTLHADELDDTVAPDRQDDDTVVCHDSLLAAPSAMSEHLMVWAMQFTSTTTSSLPPWMRLPPHNRGGSHHHGTAATTACHTVTARLLQEACVYESASLHRHGILRCRLAALEKCLYDAVAINLRAARGGGVELRNTTTTSTTTSTHTSPSTMIPLLFPPLMTELRDILDEWLLLLNPIASVGSSGLDSSTRCTSSSPTASLVVATSATLHALIMLAYEVSIATLRASTVAQCAAASVPSLQSGTKDLVTLAHQLSNIAAPRLERVMQFLSSPCQTAALRSRAGKLGPALLTLSAAALRYASPSTAAGTPGTVDPSLIQDAVKLAHGAFRVECGALASPLETPAHQQTTEDFVRGARKLSCLTDLFMKVRCSIAGLRGPTTDVVAEGRTAAWCKQRFLLDIVALSGGSGHLLSSPTDSINIIPCFASLSSPNGFTDSEAAAAAAFSGDGEAATTSTDLFAAWDNNSQQAAERSVDEIGQQAPHDFPTFGSSVGQSITVATDVGEGTPPRNTVSQRVPHHRTLSGAHGVLSPTSRGPETVGGTLDLFAMAPVSWER</sequence>
<gene>
    <name evidence="2" type="ORF">BSAL_57560</name>
</gene>
<evidence type="ECO:0000313" key="3">
    <source>
        <dbReference type="Proteomes" id="UP000051952"/>
    </source>
</evidence>
<evidence type="ECO:0000256" key="1">
    <source>
        <dbReference type="SAM" id="MobiDB-lite"/>
    </source>
</evidence>
<feature type="compositionally biased region" description="Polar residues" evidence="1">
    <location>
        <begin position="129"/>
        <end position="140"/>
    </location>
</feature>
<accession>A0A0S4IJU1</accession>
<feature type="region of interest" description="Disordered" evidence="1">
    <location>
        <begin position="99"/>
        <end position="143"/>
    </location>
</feature>
<evidence type="ECO:0000313" key="2">
    <source>
        <dbReference type="EMBL" id="CUE94180.1"/>
    </source>
</evidence>
<proteinExistence type="predicted"/>
<reference evidence="3" key="1">
    <citation type="submission" date="2015-09" db="EMBL/GenBank/DDBJ databases">
        <authorList>
            <consortium name="Pathogen Informatics"/>
        </authorList>
    </citation>
    <scope>NUCLEOTIDE SEQUENCE [LARGE SCALE GENOMIC DNA]</scope>
    <source>
        <strain evidence="3">Lake Konstanz</strain>
    </source>
</reference>
<protein>
    <submittedName>
        <fullName evidence="2">Uncharacterized protein</fullName>
    </submittedName>
</protein>
<dbReference type="VEuPathDB" id="TriTrypDB:BSAL_57560"/>
<dbReference type="Proteomes" id="UP000051952">
    <property type="component" value="Unassembled WGS sequence"/>
</dbReference>